<dbReference type="Proteomes" id="UP001652680">
    <property type="component" value="Unassembled WGS sequence"/>
</dbReference>
<evidence type="ECO:0000313" key="3">
    <source>
        <dbReference type="Proteomes" id="UP001652680"/>
    </source>
</evidence>
<dbReference type="EnsemblMetazoa" id="XM_017119505.1">
    <property type="protein sequence ID" value="XP_016974994.1"/>
    <property type="gene ID" value="LOC108041571"/>
</dbReference>
<protein>
    <submittedName>
        <fullName evidence="4">Uncharacterized protein LOC108041571</fullName>
    </submittedName>
</protein>
<reference evidence="3" key="1">
    <citation type="journal article" date="2021" name="Elife">
        <title>Highly contiguous assemblies of 101 drosophilid genomes.</title>
        <authorList>
            <person name="Kim B.Y."/>
            <person name="Wang J.R."/>
            <person name="Miller D.E."/>
            <person name="Barmina O."/>
            <person name="Delaney E."/>
            <person name="Thompson A."/>
            <person name="Comeault A.A."/>
            <person name="Peede D."/>
            <person name="D'Agostino E.R."/>
            <person name="Pelaez J."/>
            <person name="Aguilar J.M."/>
            <person name="Haji D."/>
            <person name="Matsunaga T."/>
            <person name="Armstrong E.E."/>
            <person name="Zych M."/>
            <person name="Ogawa Y."/>
            <person name="Stamenkovic-Radak M."/>
            <person name="Jelic M."/>
            <person name="Veselinovic M.S."/>
            <person name="Tanaskovic M."/>
            <person name="Eric P."/>
            <person name="Gao J.J."/>
            <person name="Katoh T.K."/>
            <person name="Toda M.J."/>
            <person name="Watabe H."/>
            <person name="Watada M."/>
            <person name="Davis J.S."/>
            <person name="Moyle L.C."/>
            <person name="Manoli G."/>
            <person name="Bertolini E."/>
            <person name="Kostal V."/>
            <person name="Hawley R.S."/>
            <person name="Takahashi A."/>
            <person name="Jones C.D."/>
            <person name="Price D.K."/>
            <person name="Whiteman N."/>
            <person name="Kopp A."/>
            <person name="Matute D.R."/>
            <person name="Petrov D.A."/>
        </authorList>
    </citation>
    <scope>NUCLEOTIDE SEQUENCE [LARGE SCALE GENOMIC DNA]</scope>
</reference>
<reference evidence="4" key="2">
    <citation type="submission" date="2025-04" db="UniProtKB">
        <authorList>
            <consortium name="RefSeq"/>
        </authorList>
    </citation>
    <scope>IDENTIFICATION</scope>
</reference>
<organism evidence="4">
    <name type="scientific">Drosophila rhopaloa</name>
    <name type="common">Fruit fly</name>
    <dbReference type="NCBI Taxonomy" id="1041015"/>
    <lineage>
        <taxon>Eukaryota</taxon>
        <taxon>Metazoa</taxon>
        <taxon>Ecdysozoa</taxon>
        <taxon>Arthropoda</taxon>
        <taxon>Hexapoda</taxon>
        <taxon>Insecta</taxon>
        <taxon>Pterygota</taxon>
        <taxon>Neoptera</taxon>
        <taxon>Endopterygota</taxon>
        <taxon>Diptera</taxon>
        <taxon>Brachycera</taxon>
        <taxon>Muscomorpha</taxon>
        <taxon>Ephydroidea</taxon>
        <taxon>Drosophilidae</taxon>
        <taxon>Drosophila</taxon>
        <taxon>Sophophora</taxon>
    </lineage>
</organism>
<dbReference type="AlphaFoldDB" id="A0A6P4EEQ0"/>
<keyword evidence="3" id="KW-1185">Reference proteome</keyword>
<dbReference type="GeneID" id="108041571"/>
<keyword evidence="1" id="KW-0732">Signal</keyword>
<feature type="chain" id="PRO_5028370579" evidence="1">
    <location>
        <begin position="22"/>
        <end position="129"/>
    </location>
</feature>
<dbReference type="RefSeq" id="XP_016974994.1">
    <property type="nucleotide sequence ID" value="XM_017119505.1"/>
</dbReference>
<evidence type="ECO:0000256" key="1">
    <source>
        <dbReference type="SAM" id="SignalP"/>
    </source>
</evidence>
<evidence type="ECO:0000313" key="2">
    <source>
        <dbReference type="EnsemblMetazoa" id="XP_016974994.1"/>
    </source>
</evidence>
<gene>
    <name evidence="4" type="primary">LOC108041571</name>
    <name evidence="2" type="synonym">108041571</name>
</gene>
<evidence type="ECO:0000313" key="4">
    <source>
        <dbReference type="RefSeq" id="XP_016974994.1"/>
    </source>
</evidence>
<dbReference type="OrthoDB" id="7872489at2759"/>
<name>A0A6P4EEQ0_DRORH</name>
<proteinExistence type="predicted"/>
<feature type="signal peptide" evidence="1">
    <location>
        <begin position="1"/>
        <end position="21"/>
    </location>
</feature>
<reference evidence="2" key="3">
    <citation type="submission" date="2025-05" db="UniProtKB">
        <authorList>
            <consortium name="EnsemblMetazoa"/>
        </authorList>
    </citation>
    <scope>IDENTIFICATION</scope>
</reference>
<accession>A0A6P4EEQ0</accession>
<sequence length="129" mass="15167">MSRSLLMVLILLALRASEIVSESEESTTEQPAGLYVIQNSNEDEDDPLYMQLLDIPLPGESVKKIDRHQKEERLRGRQRTFIRNPNYHSANKYYDKMFQKDHIKEKYKEHPLLPHPWFEVESSPLQSGQ</sequence>